<organism evidence="3 4">
    <name type="scientific">Actinomadura namibiensis</name>
    <dbReference type="NCBI Taxonomy" id="182080"/>
    <lineage>
        <taxon>Bacteria</taxon>
        <taxon>Bacillati</taxon>
        <taxon>Actinomycetota</taxon>
        <taxon>Actinomycetes</taxon>
        <taxon>Streptosporangiales</taxon>
        <taxon>Thermomonosporaceae</taxon>
        <taxon>Actinomadura</taxon>
    </lineage>
</organism>
<name>A0A7W3QQE4_ACTNM</name>
<evidence type="ECO:0000313" key="4">
    <source>
        <dbReference type="Proteomes" id="UP000572680"/>
    </source>
</evidence>
<evidence type="ECO:0000259" key="2">
    <source>
        <dbReference type="Pfam" id="PF06889"/>
    </source>
</evidence>
<dbReference type="EMBL" id="JACJIA010000012">
    <property type="protein sequence ID" value="MBA8955557.1"/>
    <property type="molecule type" value="Genomic_DNA"/>
</dbReference>
<keyword evidence="1" id="KW-0472">Membrane</keyword>
<feature type="transmembrane region" description="Helical" evidence="1">
    <location>
        <begin position="69"/>
        <end position="94"/>
    </location>
</feature>
<comment type="caution">
    <text evidence="3">The sequence shown here is derived from an EMBL/GenBank/DDBJ whole genome shotgun (WGS) entry which is preliminary data.</text>
</comment>
<dbReference type="RefSeq" id="WP_182847549.1">
    <property type="nucleotide sequence ID" value="NZ_BAAALP010000105.1"/>
</dbReference>
<dbReference type="InterPro" id="IPR009677">
    <property type="entry name" value="DUF1266"/>
</dbReference>
<dbReference type="Pfam" id="PF06889">
    <property type="entry name" value="DUF1266"/>
    <property type="match status" value="1"/>
</dbReference>
<dbReference type="AlphaFoldDB" id="A0A7W3QQE4"/>
<proteinExistence type="predicted"/>
<accession>A0A7W3QQE4</accession>
<reference evidence="3 4" key="1">
    <citation type="submission" date="2020-08" db="EMBL/GenBank/DDBJ databases">
        <title>Genomic Encyclopedia of Type Strains, Phase IV (KMG-IV): sequencing the most valuable type-strain genomes for metagenomic binning, comparative biology and taxonomic classification.</title>
        <authorList>
            <person name="Goeker M."/>
        </authorList>
    </citation>
    <scope>NUCLEOTIDE SEQUENCE [LARGE SCALE GENOMIC DNA]</scope>
    <source>
        <strain evidence="3 4">DSM 44197</strain>
    </source>
</reference>
<keyword evidence="1" id="KW-0812">Transmembrane</keyword>
<feature type="transmembrane region" description="Helical" evidence="1">
    <location>
        <begin position="40"/>
        <end position="63"/>
    </location>
</feature>
<sequence length="452" mass="50466">MDPEALEKAARGSLAEGDVRAVVVDGSAVLRLRDGHLPLMVLDGALGASGMLTLAAGGVLLAFGRSGAAGYALGAGAMLLALFTVLFFALVALTMRPPLEFRPRERAVVWQDVSLPFAEIRPDHLVLRERSLYLQVLLRHPALSRRLAAFSTRERRRAAEFHRLLTEMVSAPDLTPTQRWILGAAAPYGLPHDLPVDRLGTAADRDRAHALLADPWNVDDLDQLLPAVNWLVQDGHRAAFAQDAELAARPDAEREEYARLLREIDVMIAEERMEPPFVERLVELVRVRYGAAGETYARLVPGLLRDEPGADVSPEGAELAVFFGSLFNDRDHAAEELGRLKLLADDPSLRATVGRLLIWDYARALTLYRLGRMADWLTEGYCWDRMLPLAIDVQRRYASWDDLATCYLQGRLLWSGGEDQRRHETAVERLRADPDGPWARVPWDLPLERDWS</sequence>
<keyword evidence="1" id="KW-1133">Transmembrane helix</keyword>
<evidence type="ECO:0000313" key="3">
    <source>
        <dbReference type="EMBL" id="MBA8955557.1"/>
    </source>
</evidence>
<protein>
    <recommendedName>
        <fullName evidence="2">DUF1266 domain-containing protein</fullName>
    </recommendedName>
</protein>
<keyword evidence="4" id="KW-1185">Reference proteome</keyword>
<dbReference type="Proteomes" id="UP000572680">
    <property type="component" value="Unassembled WGS sequence"/>
</dbReference>
<gene>
    <name evidence="3" type="ORF">HNR61_007233</name>
</gene>
<feature type="domain" description="DUF1266" evidence="2">
    <location>
        <begin position="212"/>
        <end position="443"/>
    </location>
</feature>
<evidence type="ECO:0000256" key="1">
    <source>
        <dbReference type="SAM" id="Phobius"/>
    </source>
</evidence>